<feature type="region of interest" description="Disordered" evidence="5">
    <location>
        <begin position="1"/>
        <end position="29"/>
    </location>
</feature>
<dbReference type="NCBIfam" id="TIGR02189">
    <property type="entry name" value="GlrX-like_plant"/>
    <property type="match status" value="1"/>
</dbReference>
<dbReference type="KEGG" id="sbi:8055717"/>
<dbReference type="Proteomes" id="UP000807115">
    <property type="component" value="Chromosome 9"/>
</dbReference>
<comment type="caution">
    <text evidence="7">The sequence shown here is derived from an EMBL/GenBank/DDBJ whole genome shotgun (WGS) entry which is preliminary data.</text>
</comment>
<keyword evidence="4" id="KW-0676">Redox-active center</keyword>
<reference evidence="7" key="1">
    <citation type="journal article" date="2019" name="BMC Genomics">
        <title>A new reference genome for Sorghum bicolor reveals high levels of sequence similarity between sweet and grain genotypes: implications for the genetics of sugar metabolism.</title>
        <authorList>
            <person name="Cooper E.A."/>
            <person name="Brenton Z.W."/>
            <person name="Flinn B.S."/>
            <person name="Jenkins J."/>
            <person name="Shu S."/>
            <person name="Flowers D."/>
            <person name="Luo F."/>
            <person name="Wang Y."/>
            <person name="Xia P."/>
            <person name="Barry K."/>
            <person name="Daum C."/>
            <person name="Lipzen A."/>
            <person name="Yoshinaga Y."/>
            <person name="Schmutz J."/>
            <person name="Saski C."/>
            <person name="Vermerris W."/>
            <person name="Kresovich S."/>
        </authorList>
    </citation>
    <scope>NUCLEOTIDE SEQUENCE</scope>
</reference>
<reference evidence="7" key="2">
    <citation type="submission" date="2020-10" db="EMBL/GenBank/DDBJ databases">
        <authorList>
            <person name="Cooper E.A."/>
            <person name="Brenton Z.W."/>
            <person name="Flinn B.S."/>
            <person name="Jenkins J."/>
            <person name="Shu S."/>
            <person name="Flowers D."/>
            <person name="Luo F."/>
            <person name="Wang Y."/>
            <person name="Xia P."/>
            <person name="Barry K."/>
            <person name="Daum C."/>
            <person name="Lipzen A."/>
            <person name="Yoshinaga Y."/>
            <person name="Schmutz J."/>
            <person name="Saski C."/>
            <person name="Vermerris W."/>
            <person name="Kresovich S."/>
        </authorList>
    </citation>
    <scope>NUCLEOTIDE SEQUENCE</scope>
</reference>
<proteinExistence type="inferred from homology"/>
<dbReference type="PANTHER" id="PTHR10168">
    <property type="entry name" value="GLUTAREDOXIN"/>
    <property type="match status" value="1"/>
</dbReference>
<protein>
    <recommendedName>
        <fullName evidence="6">Glutaredoxin domain-containing protein</fullName>
    </recommendedName>
</protein>
<evidence type="ECO:0000256" key="5">
    <source>
        <dbReference type="SAM" id="MobiDB-lite"/>
    </source>
</evidence>
<dbReference type="AlphaFoldDB" id="A0A921U431"/>
<dbReference type="Gramene" id="EES17851">
    <property type="protein sequence ID" value="EES17851"/>
    <property type="gene ID" value="SORBI_3009G073000"/>
</dbReference>
<gene>
    <name evidence="7" type="ORF">BDA96_09G077300</name>
</gene>
<evidence type="ECO:0000256" key="2">
    <source>
        <dbReference type="ARBA" id="ARBA00007568"/>
    </source>
</evidence>
<feature type="domain" description="Glutaredoxin" evidence="6">
    <location>
        <begin position="61"/>
        <end position="116"/>
    </location>
</feature>
<name>A0A921U431_SORBI</name>
<dbReference type="PROSITE" id="PS51354">
    <property type="entry name" value="GLUTAREDOXIN_2"/>
    <property type="match status" value="1"/>
</dbReference>
<dbReference type="PRINTS" id="PR00160">
    <property type="entry name" value="GLUTAREDOXIN"/>
</dbReference>
<evidence type="ECO:0000313" key="8">
    <source>
        <dbReference type="Proteomes" id="UP000807115"/>
    </source>
</evidence>
<dbReference type="InterPro" id="IPR036249">
    <property type="entry name" value="Thioredoxin-like_sf"/>
</dbReference>
<dbReference type="Pfam" id="PF00462">
    <property type="entry name" value="Glutaredoxin"/>
    <property type="match status" value="1"/>
</dbReference>
<organism evidence="7 8">
    <name type="scientific">Sorghum bicolor</name>
    <name type="common">Sorghum</name>
    <name type="synonym">Sorghum vulgare</name>
    <dbReference type="NCBI Taxonomy" id="4558"/>
    <lineage>
        <taxon>Eukaryota</taxon>
        <taxon>Viridiplantae</taxon>
        <taxon>Streptophyta</taxon>
        <taxon>Embryophyta</taxon>
        <taxon>Tracheophyta</taxon>
        <taxon>Spermatophyta</taxon>
        <taxon>Magnoliopsida</taxon>
        <taxon>Liliopsida</taxon>
        <taxon>Poales</taxon>
        <taxon>Poaceae</taxon>
        <taxon>PACMAD clade</taxon>
        <taxon>Panicoideae</taxon>
        <taxon>Andropogonodae</taxon>
        <taxon>Andropogoneae</taxon>
        <taxon>Sorghinae</taxon>
        <taxon>Sorghum</taxon>
    </lineage>
</organism>
<comment type="similarity">
    <text evidence="2">Belongs to the glutaredoxin family. CC-type subfamily.</text>
</comment>
<dbReference type="Gene3D" id="3.40.30.10">
    <property type="entry name" value="Glutaredoxin"/>
    <property type="match status" value="1"/>
</dbReference>
<evidence type="ECO:0000256" key="4">
    <source>
        <dbReference type="ARBA" id="ARBA00023284"/>
    </source>
</evidence>
<evidence type="ECO:0000259" key="6">
    <source>
        <dbReference type="Pfam" id="PF00462"/>
    </source>
</evidence>
<sequence length="146" mass="14452">MQGGGGVSCAVAGEAPTPGPPHHRHRVGAGGRLGLTIDPAGGDDGEAPAERIGRLVRESPVVIFARRGCCMCHVMRQLLAAVGAHATVIEVEEAAEEEAAASAAAAAAVPALFVGGAPVGGLDGLMGLHLSGLLVPRLREVGALCG</sequence>
<dbReference type="SUPFAM" id="SSF52833">
    <property type="entry name" value="Thioredoxin-like"/>
    <property type="match status" value="1"/>
</dbReference>
<accession>A0A921U431</accession>
<evidence type="ECO:0000256" key="3">
    <source>
        <dbReference type="ARBA" id="ARBA00022490"/>
    </source>
</evidence>
<dbReference type="InterPro" id="IPR002109">
    <property type="entry name" value="Glutaredoxin"/>
</dbReference>
<dbReference type="InterPro" id="IPR011905">
    <property type="entry name" value="GlrX-like_pln_2"/>
</dbReference>
<dbReference type="InterPro" id="IPR014025">
    <property type="entry name" value="Glutaredoxin_subgr"/>
</dbReference>
<dbReference type="GO" id="GO:0005737">
    <property type="term" value="C:cytoplasm"/>
    <property type="evidence" value="ECO:0007669"/>
    <property type="project" value="UniProtKB-SubCell"/>
</dbReference>
<keyword evidence="3" id="KW-0963">Cytoplasm</keyword>
<dbReference type="OMA" id="KSCCMCH"/>
<evidence type="ECO:0000313" key="7">
    <source>
        <dbReference type="EMBL" id="KAG0517299.1"/>
    </source>
</evidence>
<dbReference type="EMBL" id="CM027688">
    <property type="protein sequence ID" value="KAG0517299.1"/>
    <property type="molecule type" value="Genomic_DNA"/>
</dbReference>
<dbReference type="OrthoDB" id="418495at2759"/>
<comment type="subcellular location">
    <subcellularLocation>
        <location evidence="1">Cytoplasm</location>
    </subcellularLocation>
</comment>
<evidence type="ECO:0000256" key="1">
    <source>
        <dbReference type="ARBA" id="ARBA00004496"/>
    </source>
</evidence>